<gene>
    <name evidence="3" type="ORF">G3T38_10400</name>
</gene>
<proteinExistence type="inferred from homology"/>
<dbReference type="Proteomes" id="UP000468687">
    <property type="component" value="Unassembled WGS sequence"/>
</dbReference>
<evidence type="ECO:0000256" key="1">
    <source>
        <dbReference type="ARBA" id="ARBA00008791"/>
    </source>
</evidence>
<dbReference type="EMBL" id="JAAGXA010000006">
    <property type="protein sequence ID" value="NEN78688.1"/>
    <property type="molecule type" value="Genomic_DNA"/>
</dbReference>
<protein>
    <submittedName>
        <fullName evidence="3">Universal stress protein</fullName>
    </submittedName>
</protein>
<dbReference type="AlphaFoldDB" id="A0A6P0HJ34"/>
<dbReference type="SUPFAM" id="SSF52402">
    <property type="entry name" value="Adenine nucleotide alpha hydrolases-like"/>
    <property type="match status" value="1"/>
</dbReference>
<name>A0A6P0HJ34_9ACTN</name>
<comment type="caution">
    <text evidence="3">The sequence shown here is derived from an EMBL/GenBank/DDBJ whole genome shotgun (WGS) entry which is preliminary data.</text>
</comment>
<dbReference type="Gene3D" id="3.40.50.620">
    <property type="entry name" value="HUPs"/>
    <property type="match status" value="1"/>
</dbReference>
<dbReference type="InterPro" id="IPR006016">
    <property type="entry name" value="UspA"/>
</dbReference>
<dbReference type="RefSeq" id="WP_163772232.1">
    <property type="nucleotide sequence ID" value="NZ_JAAGXA010000006.1"/>
</dbReference>
<dbReference type="CDD" id="cd00293">
    <property type="entry name" value="USP-like"/>
    <property type="match status" value="1"/>
</dbReference>
<organism evidence="3 4">
    <name type="scientific">Nocardioides zeae</name>
    <dbReference type="NCBI Taxonomy" id="1457234"/>
    <lineage>
        <taxon>Bacteria</taxon>
        <taxon>Bacillati</taxon>
        <taxon>Actinomycetota</taxon>
        <taxon>Actinomycetes</taxon>
        <taxon>Propionibacteriales</taxon>
        <taxon>Nocardioidaceae</taxon>
        <taxon>Nocardioides</taxon>
    </lineage>
</organism>
<dbReference type="Pfam" id="PF00582">
    <property type="entry name" value="Usp"/>
    <property type="match status" value="1"/>
</dbReference>
<keyword evidence="4" id="KW-1185">Reference proteome</keyword>
<dbReference type="PANTHER" id="PTHR46268">
    <property type="entry name" value="STRESS RESPONSE PROTEIN NHAX"/>
    <property type="match status" value="1"/>
</dbReference>
<accession>A0A6P0HJ34</accession>
<feature type="domain" description="UspA" evidence="2">
    <location>
        <begin position="4"/>
        <end position="130"/>
    </location>
</feature>
<evidence type="ECO:0000313" key="3">
    <source>
        <dbReference type="EMBL" id="NEN78688.1"/>
    </source>
</evidence>
<reference evidence="3 4" key="1">
    <citation type="journal article" date="2014" name="Int. J. Syst. Evol. Microbiol.">
        <title>Nocardioides zeae sp. nov., isolated from the stem of Zea mays.</title>
        <authorList>
            <person name="Glaeser S.P."/>
            <person name="McInroy J.A."/>
            <person name="Busse H.J."/>
            <person name="Kampfer P."/>
        </authorList>
    </citation>
    <scope>NUCLEOTIDE SEQUENCE [LARGE SCALE GENOMIC DNA]</scope>
    <source>
        <strain evidence="3 4">JCM 30728</strain>
    </source>
</reference>
<evidence type="ECO:0000313" key="4">
    <source>
        <dbReference type="Proteomes" id="UP000468687"/>
    </source>
</evidence>
<sequence length="132" mass="13869">MTTETVLIAYTPDDFGHAALEHGIVEARRRSARIVAVNATRGDALVDERFADDGEVTALERDLAASGIDHEVHRVMAPDVADAVLEAAEKAGATVIVVGLRRRSPVGKLVLGSVAQRVLLGADVPVLAVKPA</sequence>
<dbReference type="InterPro" id="IPR014729">
    <property type="entry name" value="Rossmann-like_a/b/a_fold"/>
</dbReference>
<dbReference type="InterPro" id="IPR006015">
    <property type="entry name" value="Universal_stress_UspA"/>
</dbReference>
<dbReference type="PRINTS" id="PR01438">
    <property type="entry name" value="UNVRSLSTRESS"/>
</dbReference>
<evidence type="ECO:0000259" key="2">
    <source>
        <dbReference type="Pfam" id="PF00582"/>
    </source>
</evidence>
<comment type="similarity">
    <text evidence="1">Belongs to the universal stress protein A family.</text>
</comment>
<dbReference type="PANTHER" id="PTHR46268:SF6">
    <property type="entry name" value="UNIVERSAL STRESS PROTEIN UP12"/>
    <property type="match status" value="1"/>
</dbReference>